<evidence type="ECO:0000313" key="1">
    <source>
        <dbReference type="EMBL" id="CAK98479.1"/>
    </source>
</evidence>
<dbReference type="EMBL" id="AM285304">
    <property type="protein sequence ID" value="CAK98479.1"/>
    <property type="molecule type" value="Genomic_DNA"/>
</dbReference>
<reference evidence="1" key="1">
    <citation type="journal article" date="2010" name="Appl. Environ. Microbiol.">
        <title>Partial chromosome sequence of Spiroplasma citri reveals extensive viral invasion and important gene decay.</title>
        <authorList>
            <person name="Carle P."/>
            <person name="Saillard C."/>
            <person name="Carrere N."/>
            <person name="Carrere S."/>
            <person name="Duret S."/>
            <person name="Eveillard S."/>
            <person name="Gaurivaud P."/>
            <person name="Gourgues G."/>
            <person name="Gouzy J."/>
            <person name="Salar P."/>
            <person name="Verdin E."/>
            <person name="Breton M."/>
            <person name="Blanchard A."/>
            <person name="Laigret F."/>
            <person name="Bove J.M."/>
            <person name="Renaudin J."/>
            <person name="Foissac X."/>
        </authorList>
    </citation>
    <scope>NUCLEOTIDE SEQUENCE</scope>
    <source>
        <strain evidence="1">GII3-3X</strain>
    </source>
</reference>
<name>Q14PV0_SPICI</name>
<sequence length="81" mass="9521">MKKLNKKTISKINELMLRSYPVSKDDTTGEHWTLGKQNYFTKMKKALFSSEPKKEKTNNNNLTNWSVEKEQELINDLESLN</sequence>
<proteinExistence type="predicted"/>
<gene>
    <name evidence="1" type="primary">orf4</name>
    <name evidence="1" type="ORF">SPICI03_014</name>
</gene>
<dbReference type="AlphaFoldDB" id="Q14PV0"/>
<organism evidence="1">
    <name type="scientific">Spiroplasma citri</name>
    <dbReference type="NCBI Taxonomy" id="2133"/>
    <lineage>
        <taxon>Bacteria</taxon>
        <taxon>Bacillati</taxon>
        <taxon>Mycoplasmatota</taxon>
        <taxon>Mollicutes</taxon>
        <taxon>Entomoplasmatales</taxon>
        <taxon>Spiroplasmataceae</taxon>
        <taxon>Spiroplasma</taxon>
    </lineage>
</organism>
<accession>Q14PV0</accession>
<protein>
    <submittedName>
        <fullName evidence="1">Plectrovirus spv1-c74 orf 4 n-terminal truncated protein</fullName>
    </submittedName>
</protein>